<name>A0A1E1X301_9ACAR</name>
<evidence type="ECO:0000256" key="2">
    <source>
        <dbReference type="SAM" id="SignalP"/>
    </source>
</evidence>
<feature type="compositionally biased region" description="Pro residues" evidence="1">
    <location>
        <begin position="335"/>
        <end position="357"/>
    </location>
</feature>
<keyword evidence="2" id="KW-0732">Signal</keyword>
<reference evidence="3" key="1">
    <citation type="journal article" date="2017" name="Front. Cell. Infect. Microbiol.">
        <title>The Distinct Transcriptional Response of the Midgut of Amblyomma sculptum and Amblyomma aureolatum Ticks to Rickettsia rickettsii Correlates to Their Differences in Susceptibility to Infection.</title>
        <authorList>
            <person name="Martins L.A."/>
            <person name="Galletti M.F.B.M."/>
            <person name="Ribeiro J.M."/>
            <person name="Fujita A."/>
            <person name="Costa F.B."/>
            <person name="Labruna M.B."/>
            <person name="Daffre S."/>
            <person name="Fogaca A.C."/>
        </authorList>
    </citation>
    <scope>NUCLEOTIDE SEQUENCE</scope>
</reference>
<feature type="signal peptide" evidence="2">
    <location>
        <begin position="1"/>
        <end position="24"/>
    </location>
</feature>
<dbReference type="EMBL" id="GFAC01005772">
    <property type="protein sequence ID" value="JAT93416.1"/>
    <property type="molecule type" value="mRNA"/>
</dbReference>
<organism evidence="3">
    <name type="scientific">Amblyomma aureolatum</name>
    <dbReference type="NCBI Taxonomy" id="187763"/>
    <lineage>
        <taxon>Eukaryota</taxon>
        <taxon>Metazoa</taxon>
        <taxon>Ecdysozoa</taxon>
        <taxon>Arthropoda</taxon>
        <taxon>Chelicerata</taxon>
        <taxon>Arachnida</taxon>
        <taxon>Acari</taxon>
        <taxon>Parasitiformes</taxon>
        <taxon>Ixodida</taxon>
        <taxon>Ixodoidea</taxon>
        <taxon>Ixodidae</taxon>
        <taxon>Amblyomminae</taxon>
        <taxon>Amblyomma</taxon>
    </lineage>
</organism>
<feature type="compositionally biased region" description="Polar residues" evidence="1">
    <location>
        <begin position="286"/>
        <end position="300"/>
    </location>
</feature>
<evidence type="ECO:0000313" key="3">
    <source>
        <dbReference type="EMBL" id="JAT93416.1"/>
    </source>
</evidence>
<accession>A0A1E1X301</accession>
<feature type="region of interest" description="Disordered" evidence="1">
    <location>
        <begin position="112"/>
        <end position="181"/>
    </location>
</feature>
<feature type="region of interest" description="Disordered" evidence="1">
    <location>
        <begin position="197"/>
        <end position="393"/>
    </location>
</feature>
<feature type="region of interest" description="Disordered" evidence="1">
    <location>
        <begin position="412"/>
        <end position="563"/>
    </location>
</feature>
<keyword evidence="3" id="KW-0675">Receptor</keyword>
<feature type="compositionally biased region" description="Low complexity" evidence="1">
    <location>
        <begin position="445"/>
        <end position="467"/>
    </location>
</feature>
<protein>
    <submittedName>
        <fullName evidence="3">Putative glutamate receptor ionotropic n-methyl d-aspartate-associated protein</fullName>
    </submittedName>
</protein>
<feature type="compositionally biased region" description="Low complexity" evidence="1">
    <location>
        <begin position="248"/>
        <end position="285"/>
    </location>
</feature>
<evidence type="ECO:0000256" key="1">
    <source>
        <dbReference type="SAM" id="MobiDB-lite"/>
    </source>
</evidence>
<feature type="compositionally biased region" description="Low complexity" evidence="1">
    <location>
        <begin position="301"/>
        <end position="317"/>
    </location>
</feature>
<feature type="chain" id="PRO_5009115915" evidence="2">
    <location>
        <begin position="25"/>
        <end position="563"/>
    </location>
</feature>
<feature type="compositionally biased region" description="Low complexity" evidence="1">
    <location>
        <begin position="325"/>
        <end position="334"/>
    </location>
</feature>
<feature type="non-terminal residue" evidence="3">
    <location>
        <position position="1"/>
    </location>
</feature>
<sequence>RAERKDPGAMILPITALQLAVAAAVENVTTPLPSDFPDGDVIIWRRSDEGADNSSWLPALLPPSALPGSGQVDPGFAPDYPTRIRFPQNSTDVLTVSDIAEIEKMLVKLNDTGNATSTGDEASAQRARRSVDDDDDDDDDNYVPSRGAQKPELFPEANSVPGYTEDAHLRPAPQVDDNTSDFFGTFLGRKAANLEDGRAGAQTEPELAPNDAPVLTEAEGVEDGEQERDRRQATPTPPVTSTSEDTSATTLAPAEPTTLPTPEPTTIASVETTSESSEAATTAASQNPVEYTSELSTGQTPSASEAPQPQPESEYPSYPIPPQGSYPQGIYPQYPQAPYPQYPQVPYPQYPQGPYPQYPQGFYPQYPQGPYPQYPQGFYPNMPGIIDPGFAPDPNARLFQRVREEQRRRGVWHPMPAFPQGPWQQYPGSSGIIDPGFAPRPIDPLLQRALEQQRQQGVVQGGSAQEQNQPATFPEEQVNVVYVEGDAQGHPSNVPAIDRGSLPLRSEDALFQEVLEEERRQQQEQQHQQQPSPPEQPVENVNPSEAIPTQQPLTTPLAESNRE</sequence>
<feature type="compositionally biased region" description="Acidic residues" evidence="1">
    <location>
        <begin position="132"/>
        <end position="141"/>
    </location>
</feature>
<proteinExistence type="evidence at transcript level"/>
<dbReference type="AlphaFoldDB" id="A0A1E1X301"/>
<feature type="compositionally biased region" description="Polar residues" evidence="1">
    <location>
        <begin position="547"/>
        <end position="563"/>
    </location>
</feature>